<reference evidence="2" key="1">
    <citation type="submission" date="2023-03" db="EMBL/GenBank/DDBJ databases">
        <title>Andean soil-derived lignocellulolytic bacterial consortium as a source of novel taxa and putative plastic-active enzymes.</title>
        <authorList>
            <person name="Diaz-Garcia L."/>
            <person name="Chuvochina M."/>
            <person name="Feuerriegel G."/>
            <person name="Bunk B."/>
            <person name="Sproer C."/>
            <person name="Streit W.R."/>
            <person name="Rodriguez L.M."/>
            <person name="Overmann J."/>
            <person name="Jimenez D.J."/>
        </authorList>
    </citation>
    <scope>NUCLEOTIDE SEQUENCE</scope>
    <source>
        <strain evidence="2">MAG 7</strain>
    </source>
</reference>
<evidence type="ECO:0000313" key="2">
    <source>
        <dbReference type="EMBL" id="WEK37319.1"/>
    </source>
</evidence>
<dbReference type="AlphaFoldDB" id="A0AAJ5WW72"/>
<gene>
    <name evidence="2" type="ORF">P0Y53_07385</name>
</gene>
<dbReference type="PROSITE" id="PS51257">
    <property type="entry name" value="PROKAR_LIPOPROTEIN"/>
    <property type="match status" value="1"/>
</dbReference>
<protein>
    <submittedName>
        <fullName evidence="2">HmuY family protein</fullName>
    </submittedName>
</protein>
<evidence type="ECO:0000313" key="3">
    <source>
        <dbReference type="Proteomes" id="UP001220610"/>
    </source>
</evidence>
<dbReference type="InterPro" id="IPR038081">
    <property type="entry name" value="CalX-like_sf"/>
</dbReference>
<dbReference type="CDD" id="cd12105">
    <property type="entry name" value="HmuY"/>
    <property type="match status" value="1"/>
</dbReference>
<feature type="chain" id="PRO_5042608904" evidence="1">
    <location>
        <begin position="19"/>
        <end position="463"/>
    </location>
</feature>
<dbReference type="Proteomes" id="UP001220610">
    <property type="component" value="Chromosome"/>
</dbReference>
<proteinExistence type="predicted"/>
<accession>A0AAJ5WW72</accession>
<feature type="signal peptide" evidence="1">
    <location>
        <begin position="1"/>
        <end position="18"/>
    </location>
</feature>
<keyword evidence="1" id="KW-0732">Signal</keyword>
<dbReference type="Gene3D" id="2.60.40.2030">
    <property type="match status" value="1"/>
</dbReference>
<name>A0AAJ5WW72_9BACT</name>
<dbReference type="EMBL" id="CP119311">
    <property type="protein sequence ID" value="WEK37319.1"/>
    <property type="molecule type" value="Genomic_DNA"/>
</dbReference>
<dbReference type="Pfam" id="PF14064">
    <property type="entry name" value="HmuY"/>
    <property type="match status" value="1"/>
</dbReference>
<organism evidence="2 3">
    <name type="scientific">Candidatus Pseudobacter hemicellulosilyticus</name>
    <dbReference type="NCBI Taxonomy" id="3121375"/>
    <lineage>
        <taxon>Bacteria</taxon>
        <taxon>Pseudomonadati</taxon>
        <taxon>Bacteroidota</taxon>
        <taxon>Chitinophagia</taxon>
        <taxon>Chitinophagales</taxon>
        <taxon>Chitinophagaceae</taxon>
        <taxon>Pseudobacter</taxon>
    </lineage>
</organism>
<dbReference type="InterPro" id="IPR025921">
    <property type="entry name" value="HmuY"/>
</dbReference>
<evidence type="ECO:0000256" key="1">
    <source>
        <dbReference type="SAM" id="SignalP"/>
    </source>
</evidence>
<sequence>MTKRFGFLLITALTLTLAACEKSDPPLADNLAQFESAEQGMDATDNAATFTIKLSRPVSNALSLSLELAENGVAYGTHYTTSPAAVNGVLPLTIPAGSSEISFTVTKKEDIFLSGTESVGFTVKPAGEGVLAGPTGTLTLRFSSIISEGSSMTLNGGEGGTSAVNSVYVDFSNNQQTSVLRSSWDLGFYGGADYRVIINNVASYSVVAVNKTDINTVTEADFDPDTLHVGFGYGSLAVIDNLEGDLSKTVIGAVSATESENKVYVVNSTGASANAPVAAKLKKIRILRNGDGYTLQYADINATSFQTLNITKDAAYNFKFVSFANGLVSVEPAKDRWDIQWTYAMYKTGAPGAEIPYAFSDLVFTNIHGGAQVAEVLTSTGMTYASFGESNIASVSFSTKADVVGSKWRSTLAPVGVATDRFYVVKDAAGNVYKLKFINFHSTTVDGGTRGYPNLEYVLVKKA</sequence>